<keyword evidence="4 5" id="KW-0904">Protein phosphatase</keyword>
<evidence type="ECO:0000256" key="1">
    <source>
        <dbReference type="ARBA" id="ARBA00004170"/>
    </source>
</evidence>
<dbReference type="Pfam" id="PF00027">
    <property type="entry name" value="cNMP_binding"/>
    <property type="match status" value="1"/>
</dbReference>
<evidence type="ECO:0000313" key="9">
    <source>
        <dbReference type="EMBL" id="KAL3762428.1"/>
    </source>
</evidence>
<evidence type="ECO:0000256" key="5">
    <source>
        <dbReference type="RuleBase" id="RU003465"/>
    </source>
</evidence>
<dbReference type="EMBL" id="JALLBG020000135">
    <property type="protein sequence ID" value="KAL3762428.1"/>
    <property type="molecule type" value="Genomic_DNA"/>
</dbReference>
<dbReference type="InterPro" id="IPR018490">
    <property type="entry name" value="cNMP-bd_dom_sf"/>
</dbReference>
<dbReference type="PROSITE" id="PS50042">
    <property type="entry name" value="CNMP_BINDING_3"/>
    <property type="match status" value="1"/>
</dbReference>
<proteinExistence type="inferred from homology"/>
<accession>A0ABD3MHS3</accession>
<dbReference type="PANTHER" id="PTHR47992">
    <property type="entry name" value="PROTEIN PHOSPHATASE"/>
    <property type="match status" value="1"/>
</dbReference>
<evidence type="ECO:0008006" key="11">
    <source>
        <dbReference type="Google" id="ProtNLM"/>
    </source>
</evidence>
<dbReference type="GO" id="GO:0046872">
    <property type="term" value="F:metal ion binding"/>
    <property type="evidence" value="ECO:0007669"/>
    <property type="project" value="UniProtKB-KW"/>
</dbReference>
<dbReference type="InterPro" id="IPR000595">
    <property type="entry name" value="cNMP-bd_dom"/>
</dbReference>
<protein>
    <recommendedName>
        <fullName evidence="11">Protein-serine/threonine phosphatase</fullName>
    </recommendedName>
</protein>
<dbReference type="PROSITE" id="PS51746">
    <property type="entry name" value="PPM_2"/>
    <property type="match status" value="1"/>
</dbReference>
<evidence type="ECO:0000256" key="2">
    <source>
        <dbReference type="ARBA" id="ARBA00022723"/>
    </source>
</evidence>
<dbReference type="InterPro" id="IPR018488">
    <property type="entry name" value="cNMP-bd_CS"/>
</dbReference>
<dbReference type="SUPFAM" id="SSF81606">
    <property type="entry name" value="PP2C-like"/>
    <property type="match status" value="1"/>
</dbReference>
<comment type="subcellular location">
    <subcellularLocation>
        <location evidence="1">Membrane</location>
        <topology evidence="1">Peripheral membrane protein</topology>
    </subcellularLocation>
</comment>
<dbReference type="Pfam" id="PF00481">
    <property type="entry name" value="PP2C"/>
    <property type="match status" value="2"/>
</dbReference>
<dbReference type="AlphaFoldDB" id="A0ABD3MHS3"/>
<dbReference type="InterPro" id="IPR015655">
    <property type="entry name" value="PP2C"/>
</dbReference>
<dbReference type="Gene3D" id="2.60.120.10">
    <property type="entry name" value="Jelly Rolls"/>
    <property type="match status" value="1"/>
</dbReference>
<evidence type="ECO:0000259" key="7">
    <source>
        <dbReference type="PROSITE" id="PS50042"/>
    </source>
</evidence>
<dbReference type="PROSITE" id="PS00889">
    <property type="entry name" value="CNMP_BINDING_2"/>
    <property type="match status" value="1"/>
</dbReference>
<name>A0ABD3MHS3_9STRA</name>
<dbReference type="InterPro" id="IPR014710">
    <property type="entry name" value="RmlC-like_jellyroll"/>
</dbReference>
<dbReference type="CDD" id="cd00038">
    <property type="entry name" value="CAP_ED"/>
    <property type="match status" value="1"/>
</dbReference>
<keyword evidence="10" id="KW-1185">Reference proteome</keyword>
<keyword evidence="3 5" id="KW-0378">Hydrolase</keyword>
<dbReference type="Proteomes" id="UP001530293">
    <property type="component" value="Unassembled WGS sequence"/>
</dbReference>
<dbReference type="SUPFAM" id="SSF51206">
    <property type="entry name" value="cAMP-binding domain-like"/>
    <property type="match status" value="1"/>
</dbReference>
<dbReference type="GO" id="GO:0004721">
    <property type="term" value="F:phosphoprotein phosphatase activity"/>
    <property type="evidence" value="ECO:0007669"/>
    <property type="project" value="UniProtKB-KW"/>
</dbReference>
<organism evidence="9 10">
    <name type="scientific">Discostella pseudostelligera</name>
    <dbReference type="NCBI Taxonomy" id="259834"/>
    <lineage>
        <taxon>Eukaryota</taxon>
        <taxon>Sar</taxon>
        <taxon>Stramenopiles</taxon>
        <taxon>Ochrophyta</taxon>
        <taxon>Bacillariophyta</taxon>
        <taxon>Coscinodiscophyceae</taxon>
        <taxon>Thalassiosirophycidae</taxon>
        <taxon>Stephanodiscales</taxon>
        <taxon>Stephanodiscaceae</taxon>
        <taxon>Discostella</taxon>
    </lineage>
</organism>
<dbReference type="GO" id="GO:0016020">
    <property type="term" value="C:membrane"/>
    <property type="evidence" value="ECO:0007669"/>
    <property type="project" value="UniProtKB-SubCell"/>
</dbReference>
<evidence type="ECO:0000256" key="6">
    <source>
        <dbReference type="SAM" id="MobiDB-lite"/>
    </source>
</evidence>
<evidence type="ECO:0000256" key="3">
    <source>
        <dbReference type="ARBA" id="ARBA00022801"/>
    </source>
</evidence>
<dbReference type="Gene3D" id="3.60.40.10">
    <property type="entry name" value="PPM-type phosphatase domain"/>
    <property type="match status" value="1"/>
</dbReference>
<evidence type="ECO:0000259" key="8">
    <source>
        <dbReference type="PROSITE" id="PS51746"/>
    </source>
</evidence>
<dbReference type="PRINTS" id="PR00103">
    <property type="entry name" value="CAMPKINASE"/>
</dbReference>
<sequence>MGCNHSTIDDVKPARRVAGGSSIAAPMTKHEIHTRIESINETRSATFGGVTVRYAYLSQRGYYPDDAHKPNQDAFVAQHNFANRSTDAFFGVFDGHGNDGDKCAQFVRDNLPKILAEGIAKARGEVLPDAGEQPVEVSSSGLSKESTHEIIRSSHNECNRQMRTSPDLDDSLSGTTSISVYLHGHRNRITISNVGDSRAVVGRLPTINTNSEISKEDGRNAIMLSRGAASSSLSTSASTKLKAYALSRDQTPHRRDERVRIRKTGARILSLDQIEGLEPIDKDDAEHDEESWLSGARKGGEKSAESGGEMILGEEIDEGGDPPRVWHPHGDYPGTAFTRSIGDAVAEELGVISDPEMITRNLTPEDKIIVLASDGVFEFLTNQSVIDICAKFADPLEACRAVVAESYELWLQYELRTDDITMICIFIDDVDLDKALRASASSLVGFNKSRKSTAEVDDELATDPARPLRTNMSAEKSRALLKTKASSSSMDSSNGVSEDDFEIETLYHDKTAEEKLRIDDAIRGHLIFQNITDFQRELIYKVLVPTKVTKGEWVIRQGTHGDHFYIVDEGLFEVRILSENATDQDDATGGDCVHIYEGSRETNSHPSFGELALKYSAPRAASIIARTDGHLWALHRYAFKKIIADGRDRRDSNEQ</sequence>
<keyword evidence="2" id="KW-0479">Metal-binding</keyword>
<dbReference type="InterPro" id="IPR001932">
    <property type="entry name" value="PPM-type_phosphatase-like_dom"/>
</dbReference>
<evidence type="ECO:0000256" key="4">
    <source>
        <dbReference type="ARBA" id="ARBA00022912"/>
    </source>
</evidence>
<dbReference type="CDD" id="cd00143">
    <property type="entry name" value="PP2Cc"/>
    <property type="match status" value="1"/>
</dbReference>
<evidence type="ECO:0000313" key="10">
    <source>
        <dbReference type="Proteomes" id="UP001530293"/>
    </source>
</evidence>
<dbReference type="SMART" id="SM00332">
    <property type="entry name" value="PP2Cc"/>
    <property type="match status" value="1"/>
</dbReference>
<comment type="similarity">
    <text evidence="5">Belongs to the PP2C family.</text>
</comment>
<comment type="caution">
    <text evidence="9">The sequence shown here is derived from an EMBL/GenBank/DDBJ whole genome shotgun (WGS) entry which is preliminary data.</text>
</comment>
<dbReference type="PROSITE" id="PS01032">
    <property type="entry name" value="PPM_1"/>
    <property type="match status" value="1"/>
</dbReference>
<dbReference type="InterPro" id="IPR036457">
    <property type="entry name" value="PPM-type-like_dom_sf"/>
</dbReference>
<feature type="domain" description="Cyclic nucleotide-binding" evidence="7">
    <location>
        <begin position="527"/>
        <end position="655"/>
    </location>
</feature>
<feature type="domain" description="PPM-type phosphatase" evidence="8">
    <location>
        <begin position="53"/>
        <end position="427"/>
    </location>
</feature>
<gene>
    <name evidence="9" type="ORF">ACHAWU_008131</name>
</gene>
<reference evidence="9 10" key="1">
    <citation type="submission" date="2024-10" db="EMBL/GenBank/DDBJ databases">
        <title>Updated reference genomes for cyclostephanoid diatoms.</title>
        <authorList>
            <person name="Roberts W.R."/>
            <person name="Alverson A.J."/>
        </authorList>
    </citation>
    <scope>NUCLEOTIDE SEQUENCE [LARGE SCALE GENOMIC DNA]</scope>
    <source>
        <strain evidence="9 10">AJA232-27</strain>
    </source>
</reference>
<dbReference type="PROSITE" id="PS00888">
    <property type="entry name" value="CNMP_BINDING_1"/>
    <property type="match status" value="1"/>
</dbReference>
<dbReference type="SMART" id="SM00100">
    <property type="entry name" value="cNMP"/>
    <property type="match status" value="1"/>
</dbReference>
<feature type="region of interest" description="Disordered" evidence="6">
    <location>
        <begin position="279"/>
        <end position="306"/>
    </location>
</feature>
<dbReference type="InterPro" id="IPR000222">
    <property type="entry name" value="PP2C_BS"/>
</dbReference>